<accession>A0A7C6EDE0</accession>
<keyword evidence="1" id="KW-0472">Membrane</keyword>
<reference evidence="2" key="1">
    <citation type="journal article" date="2020" name="mSystems">
        <title>Genome- and Community-Level Interaction Insights into Carbon Utilization and Element Cycling Functions of Hydrothermarchaeota in Hydrothermal Sediment.</title>
        <authorList>
            <person name="Zhou Z."/>
            <person name="Liu Y."/>
            <person name="Xu W."/>
            <person name="Pan J."/>
            <person name="Luo Z.H."/>
            <person name="Li M."/>
        </authorList>
    </citation>
    <scope>NUCLEOTIDE SEQUENCE [LARGE SCALE GENOMIC DNA]</scope>
    <source>
        <strain evidence="2">SpSt-876</strain>
    </source>
</reference>
<keyword evidence="1" id="KW-0812">Transmembrane</keyword>
<keyword evidence="1" id="KW-1133">Transmembrane helix</keyword>
<gene>
    <name evidence="2" type="ORF">ENW73_06105</name>
</gene>
<sequence length="288" mass="32155">MKFFEKLMKIDRRIIYLILALVVIVPFLRPFMIHPKAMPPVENLYNYIDSIPPDKALVISVDYTPDTEPELQPMTIALLRHAFARRIKVGVLTLGVLGLGLAENALTQVANEFNQRATTREDSIIYGRDYVFWGWQTPALTVILGMGERISRVFSVDYYGNKTETLPMMQKIKNYNNVGIVVSVSASATPLWYITYGQTSFGIKVGIASTAVQAADMYPYLNSGQATGLLSGMKGGAEYEELVQTRLGITGRRRATEAMAAQTSAHFTIIAFIIIGNIGFFALRRRKK</sequence>
<feature type="transmembrane region" description="Helical" evidence="1">
    <location>
        <begin position="264"/>
        <end position="283"/>
    </location>
</feature>
<evidence type="ECO:0000313" key="2">
    <source>
        <dbReference type="EMBL" id="HHS52420.1"/>
    </source>
</evidence>
<proteinExistence type="predicted"/>
<dbReference type="AlphaFoldDB" id="A0A7C6EDE0"/>
<comment type="caution">
    <text evidence="2">The sequence shown here is derived from an EMBL/GenBank/DDBJ whole genome shotgun (WGS) entry which is preliminary data.</text>
</comment>
<evidence type="ECO:0000256" key="1">
    <source>
        <dbReference type="SAM" id="Phobius"/>
    </source>
</evidence>
<feature type="transmembrane region" description="Helical" evidence="1">
    <location>
        <begin position="14"/>
        <end position="32"/>
    </location>
</feature>
<name>A0A7C6EDE0_UNCW3</name>
<dbReference type="EMBL" id="DTLI01000144">
    <property type="protein sequence ID" value="HHS52420.1"/>
    <property type="molecule type" value="Genomic_DNA"/>
</dbReference>
<organism evidence="2">
    <name type="scientific">candidate division WOR-3 bacterium</name>
    <dbReference type="NCBI Taxonomy" id="2052148"/>
    <lineage>
        <taxon>Bacteria</taxon>
        <taxon>Bacteria division WOR-3</taxon>
    </lineage>
</organism>
<protein>
    <submittedName>
        <fullName evidence="2">Uncharacterized protein</fullName>
    </submittedName>
</protein>